<evidence type="ECO:0000313" key="2">
    <source>
        <dbReference type="Proteomes" id="UP000662760"/>
    </source>
</evidence>
<dbReference type="InterPro" id="IPR024684">
    <property type="entry name" value="Tscrpt_act_PerC/SfV_Orf40"/>
</dbReference>
<proteinExistence type="predicted"/>
<organism evidence="1 2">
    <name type="scientific">Salmonella phage vB_SalP_TR2</name>
    <dbReference type="NCBI Taxonomy" id="2812854"/>
    <lineage>
        <taxon>Viruses</taxon>
        <taxon>Duplodnaviria</taxon>
        <taxon>Heunggongvirae</taxon>
        <taxon>Uroviricota</taxon>
        <taxon>Caudoviricetes</taxon>
        <taxon>Schitoviridae</taxon>
        <taxon>Triduovirus</taxon>
        <taxon>Triduovirus Tr2</taxon>
    </lineage>
</organism>
<dbReference type="EMBL" id="MW544066">
    <property type="protein sequence ID" value="QSJ04033.1"/>
    <property type="molecule type" value="Genomic_DNA"/>
</dbReference>
<protein>
    <submittedName>
        <fullName evidence="1">DUF4326 domain-containing protein</fullName>
    </submittedName>
</protein>
<dbReference type="GeneID" id="65133671"/>
<dbReference type="Pfam" id="PF06069">
    <property type="entry name" value="PerC"/>
    <property type="match status" value="1"/>
</dbReference>
<accession>A0A898KAQ1</accession>
<keyword evidence="2" id="KW-1185">Reference proteome</keyword>
<dbReference type="KEGG" id="vg:65133671"/>
<dbReference type="Proteomes" id="UP000662760">
    <property type="component" value="Segment"/>
</dbReference>
<name>A0A898KAQ1_9CAUD</name>
<sequence length="82" mass="9811">MVIDPIAKSLEKRKLWRRAATRYLELLPNPQNTEDDINWLIWRREYCTEKALQMRAHTVHTDTDTRYNLDLPGINLTFARRG</sequence>
<evidence type="ECO:0000313" key="1">
    <source>
        <dbReference type="EMBL" id="QSJ04033.1"/>
    </source>
</evidence>
<dbReference type="RefSeq" id="YP_010115067.1">
    <property type="nucleotide sequence ID" value="NC_055921.1"/>
</dbReference>
<reference evidence="1" key="1">
    <citation type="submission" date="2021-01" db="EMBL/GenBank/DDBJ databases">
        <authorList>
            <person name="Shang Y."/>
        </authorList>
    </citation>
    <scope>NUCLEOTIDE SEQUENCE</scope>
</reference>